<dbReference type="Gene3D" id="2.30.40.10">
    <property type="entry name" value="Urease, subunit C, domain 1"/>
    <property type="match status" value="1"/>
</dbReference>
<keyword evidence="3" id="KW-0378">Hydrolase</keyword>
<dbReference type="Pfam" id="PF01979">
    <property type="entry name" value="Amidohydro_1"/>
    <property type="match status" value="1"/>
</dbReference>
<dbReference type="InterPro" id="IPR011059">
    <property type="entry name" value="Metal-dep_hydrolase_composite"/>
</dbReference>
<accession>A0A5J5DTZ2</accession>
<evidence type="ECO:0000313" key="9">
    <source>
        <dbReference type="Proteomes" id="UP000374630"/>
    </source>
</evidence>
<dbReference type="GO" id="GO:0008892">
    <property type="term" value="F:guanine deaminase activity"/>
    <property type="evidence" value="ECO:0007669"/>
    <property type="project" value="TreeGrafter"/>
</dbReference>
<evidence type="ECO:0000313" key="7">
    <source>
        <dbReference type="EMBL" id="KAA8822196.1"/>
    </source>
</evidence>
<dbReference type="InterPro" id="IPR051607">
    <property type="entry name" value="Metallo-dep_hydrolases"/>
</dbReference>
<dbReference type="GO" id="GO:0005829">
    <property type="term" value="C:cytosol"/>
    <property type="evidence" value="ECO:0007669"/>
    <property type="project" value="TreeGrafter"/>
</dbReference>
<dbReference type="SUPFAM" id="SSF51556">
    <property type="entry name" value="Metallo-dependent hydrolases"/>
    <property type="match status" value="1"/>
</dbReference>
<dbReference type="AlphaFoldDB" id="A0A5J5DTZ2"/>
<dbReference type="EMBL" id="RZNZ01000012">
    <property type="protein sequence ID" value="KAA8819082.1"/>
    <property type="molecule type" value="Genomic_DNA"/>
</dbReference>
<evidence type="ECO:0000256" key="4">
    <source>
        <dbReference type="ARBA" id="ARBA00022833"/>
    </source>
</evidence>
<evidence type="ECO:0000256" key="2">
    <source>
        <dbReference type="ARBA" id="ARBA00022723"/>
    </source>
</evidence>
<dbReference type="SUPFAM" id="SSF51338">
    <property type="entry name" value="Composite domain of metallo-dependent hydrolases"/>
    <property type="match status" value="1"/>
</dbReference>
<dbReference type="OrthoDB" id="3189065at2"/>
<keyword evidence="2" id="KW-0479">Metal-binding</keyword>
<dbReference type="Proteomes" id="UP000345527">
    <property type="component" value="Unassembled WGS sequence"/>
</dbReference>
<evidence type="ECO:0000313" key="6">
    <source>
        <dbReference type="EMBL" id="KAA8819082.1"/>
    </source>
</evidence>
<comment type="cofactor">
    <cofactor evidence="1">
        <name>Zn(2+)</name>
        <dbReference type="ChEBI" id="CHEBI:29105"/>
    </cofactor>
</comment>
<dbReference type="Gene3D" id="3.20.20.140">
    <property type="entry name" value="Metal-dependent hydrolases"/>
    <property type="match status" value="1"/>
</dbReference>
<sequence>MIIKGDIAYTPSPQELVTIEDGYVVVGDDGRVMGTYSSLPAQYTPATTGTLTAPTLVDCTGKLVIPAFNDLHTHAPQYPMLGNGFDCELLPWLERYTFPAERHFEDPAFADHWYRRFVNRMWRVGTLRFSAFASMHTEATRRLMELCQESGLRPVVGKVNMDRNAPEYLTESADDSLAGTEELIRWARTHTPNVGYVVTPRFVPSTTSELMRGLGELADRYDLPVQSHLDENPGEVAWVRDLHPDIPTYTDVYDRHGLLRDGRTIMAHCIHLTDHERDLLRDRHVFVAHCAQSNMNLSSGIMPARRWLDAGLTVTIASDVAAGQDPAMNRHIVQSIEASKIRTLEAKRGGNDGQASQAGQISQAAEPPLTLPEAFHMATKAGGRFFGTVGSFEPGYDFDALVVDEGENPLDLPVADRLERFVYEGDDRWIERRYVAGREVPEPFAQDTGRAE</sequence>
<evidence type="ECO:0000256" key="1">
    <source>
        <dbReference type="ARBA" id="ARBA00001947"/>
    </source>
</evidence>
<dbReference type="GO" id="GO:0046098">
    <property type="term" value="P:guanine metabolic process"/>
    <property type="evidence" value="ECO:0007669"/>
    <property type="project" value="TreeGrafter"/>
</dbReference>
<feature type="domain" description="Amidohydrolase-related" evidence="5">
    <location>
        <begin position="63"/>
        <end position="440"/>
    </location>
</feature>
<comment type="caution">
    <text evidence="7">The sequence shown here is derived from an EMBL/GenBank/DDBJ whole genome shotgun (WGS) entry which is preliminary data.</text>
</comment>
<reference evidence="8 9" key="1">
    <citation type="journal article" date="2019" name="Syst. Appl. Microbiol.">
        <title>Characterization of Bifidobacterium species in feaces of the Egyptian fruit bat: Description of B. vespertilionis sp. nov. and B. rousetti sp. nov.</title>
        <authorList>
            <person name="Modesto M."/>
            <person name="Satti M."/>
            <person name="Watanabe K."/>
            <person name="Puglisi E."/>
            <person name="Morelli L."/>
            <person name="Huang C.-H."/>
            <person name="Liou J.-S."/>
            <person name="Miyashita M."/>
            <person name="Tamura T."/>
            <person name="Saito S."/>
            <person name="Mori K."/>
            <person name="Huang L."/>
            <person name="Sciavilla P."/>
            <person name="Sandri C."/>
            <person name="Spiezio C."/>
            <person name="Vitali F."/>
            <person name="Cavalieri D."/>
            <person name="Perpetuini G."/>
            <person name="Tofalo R."/>
            <person name="Bonetti A."/>
            <person name="Arita M."/>
            <person name="Mattarelli P."/>
        </authorList>
    </citation>
    <scope>NUCLEOTIDE SEQUENCE [LARGE SCALE GENOMIC DNA]</scope>
    <source>
        <strain evidence="6 9">RST16</strain>
        <strain evidence="7 8">RST8</strain>
    </source>
</reference>
<dbReference type="EMBL" id="RZOA01000021">
    <property type="protein sequence ID" value="KAA8822196.1"/>
    <property type="molecule type" value="Genomic_DNA"/>
</dbReference>
<evidence type="ECO:0000313" key="8">
    <source>
        <dbReference type="Proteomes" id="UP000345527"/>
    </source>
</evidence>
<dbReference type="GO" id="GO:0008270">
    <property type="term" value="F:zinc ion binding"/>
    <property type="evidence" value="ECO:0007669"/>
    <property type="project" value="TreeGrafter"/>
</dbReference>
<evidence type="ECO:0000259" key="5">
    <source>
        <dbReference type="Pfam" id="PF01979"/>
    </source>
</evidence>
<proteinExistence type="predicted"/>
<dbReference type="PANTHER" id="PTHR11271">
    <property type="entry name" value="GUANINE DEAMINASE"/>
    <property type="match status" value="1"/>
</dbReference>
<name>A0A5J5DTZ2_9BIFI</name>
<dbReference type="InterPro" id="IPR032466">
    <property type="entry name" value="Metal_Hydrolase"/>
</dbReference>
<keyword evidence="4" id="KW-0862">Zinc</keyword>
<dbReference type="Proteomes" id="UP000374630">
    <property type="component" value="Unassembled WGS sequence"/>
</dbReference>
<evidence type="ECO:0000256" key="3">
    <source>
        <dbReference type="ARBA" id="ARBA00022801"/>
    </source>
</evidence>
<dbReference type="InterPro" id="IPR006680">
    <property type="entry name" value="Amidohydro-rel"/>
</dbReference>
<organism evidence="7 8">
    <name type="scientific">Bifidobacterium vespertilionis</name>
    <dbReference type="NCBI Taxonomy" id="2562524"/>
    <lineage>
        <taxon>Bacteria</taxon>
        <taxon>Bacillati</taxon>
        <taxon>Actinomycetota</taxon>
        <taxon>Actinomycetes</taxon>
        <taxon>Bifidobacteriales</taxon>
        <taxon>Bifidobacteriaceae</taxon>
        <taxon>Bifidobacterium</taxon>
    </lineage>
</organism>
<gene>
    <name evidence="7" type="ORF">EM848_09580</name>
    <name evidence="6" type="ORF">EMO90_08910</name>
</gene>
<dbReference type="PANTHER" id="PTHR11271:SF6">
    <property type="entry name" value="GUANINE DEAMINASE"/>
    <property type="match status" value="1"/>
</dbReference>
<protein>
    <submittedName>
        <fullName evidence="7">Guanine deaminase</fullName>
    </submittedName>
</protein>
<keyword evidence="9" id="KW-1185">Reference proteome</keyword>